<dbReference type="Pfam" id="PF19498">
    <property type="entry name" value="DUF6033"/>
    <property type="match status" value="1"/>
</dbReference>
<gene>
    <name evidence="2" type="ORF">HMPREF9624_01191</name>
</gene>
<keyword evidence="3" id="KW-1185">Reference proteome</keyword>
<dbReference type="AlphaFoldDB" id="G9WWA7"/>
<feature type="region of interest" description="Disordered" evidence="1">
    <location>
        <begin position="191"/>
        <end position="244"/>
    </location>
</feature>
<dbReference type="InterPro" id="IPR046097">
    <property type="entry name" value="DUF6033"/>
</dbReference>
<sequence length="273" mass="31011">MLPNVKAVGDSYQNKVLGHTKKEKELEHKESSVLSPNVADKEVATLSKTDRLTLSNEATRKTEEKKELTVEEQLSDKAKNYLSKLRKSRKNVDFRISEKGMEEKYLDKTTSKEFTVVLTNEEIEKMATDKAFEKKQLAIIDKTMQEMLKASLGLGEENGSGKTNASDVKDIALRIKEDGSMEILASLEKSSKSLKQTAAEQAKKKETEKAEAKRLEKKRESEKETKKLAEKREAKEAEKERVKKVEVKANSIAELIEKMKAIDWDKISETEKE</sequence>
<feature type="compositionally biased region" description="Low complexity" evidence="1">
    <location>
        <begin position="191"/>
        <end position="200"/>
    </location>
</feature>
<dbReference type="RefSeq" id="WP_009536981.1">
    <property type="nucleotide sequence ID" value="NZ_JH414505.1"/>
</dbReference>
<dbReference type="HOGENOM" id="CLU_882333_0_0_9"/>
<evidence type="ECO:0000313" key="3">
    <source>
        <dbReference type="Proteomes" id="UP000003527"/>
    </source>
</evidence>
<proteinExistence type="predicted"/>
<protein>
    <submittedName>
        <fullName evidence="2">Uncharacterized protein</fullName>
    </submittedName>
</protein>
<evidence type="ECO:0000256" key="1">
    <source>
        <dbReference type="SAM" id="MobiDB-lite"/>
    </source>
</evidence>
<dbReference type="EMBL" id="AFZD01000019">
    <property type="protein sequence ID" value="EHL10513.1"/>
    <property type="molecule type" value="Genomic_DNA"/>
</dbReference>
<comment type="caution">
    <text evidence="2">The sequence shown here is derived from an EMBL/GenBank/DDBJ whole genome shotgun (WGS) entry which is preliminary data.</text>
</comment>
<accession>G9WWA7</accession>
<organism evidence="2 3">
    <name type="scientific">Oribacterium asaccharolyticum ACB7</name>
    <dbReference type="NCBI Taxonomy" id="796944"/>
    <lineage>
        <taxon>Bacteria</taxon>
        <taxon>Bacillati</taxon>
        <taxon>Bacillota</taxon>
        <taxon>Clostridia</taxon>
        <taxon>Lachnospirales</taxon>
        <taxon>Lachnospiraceae</taxon>
        <taxon>Oribacterium</taxon>
    </lineage>
</organism>
<name>G9WWA7_9FIRM</name>
<dbReference type="Proteomes" id="UP000003527">
    <property type="component" value="Unassembled WGS sequence"/>
</dbReference>
<feature type="compositionally biased region" description="Basic and acidic residues" evidence="1">
    <location>
        <begin position="20"/>
        <end position="31"/>
    </location>
</feature>
<feature type="region of interest" description="Disordered" evidence="1">
    <location>
        <begin position="1"/>
        <end position="42"/>
    </location>
</feature>
<dbReference type="PATRIC" id="fig|796944.3.peg.1933"/>
<feature type="compositionally biased region" description="Basic and acidic residues" evidence="1">
    <location>
        <begin position="201"/>
        <end position="244"/>
    </location>
</feature>
<reference evidence="2 3" key="1">
    <citation type="submission" date="2011-08" db="EMBL/GenBank/DDBJ databases">
        <title>The Genome Sequence of Oribacterium sp. ACB7.</title>
        <authorList>
            <consortium name="The Broad Institute Genome Sequencing Platform"/>
            <person name="Earl A."/>
            <person name="Ward D."/>
            <person name="Feldgarden M."/>
            <person name="Gevers D."/>
            <person name="Sizova M."/>
            <person name="Hazen A."/>
            <person name="Epstein S."/>
            <person name="Young S.K."/>
            <person name="Zeng Q."/>
            <person name="Gargeya S."/>
            <person name="Fitzgerald M."/>
            <person name="Haas B."/>
            <person name="Abouelleil A."/>
            <person name="Alvarado L."/>
            <person name="Arachchi H.M."/>
            <person name="Berlin A."/>
            <person name="Brown A."/>
            <person name="Chapman S.B."/>
            <person name="Chen Z."/>
            <person name="Dunbar C."/>
            <person name="Freedman E."/>
            <person name="Gearin G."/>
            <person name="Gellesch M."/>
            <person name="Goldberg J."/>
            <person name="Griggs A."/>
            <person name="Gujja S."/>
            <person name="Heiman D."/>
            <person name="Howarth C."/>
            <person name="Larson L."/>
            <person name="Lui A."/>
            <person name="MacDonald P.J.P."/>
            <person name="Montmayeur A."/>
            <person name="Murphy C."/>
            <person name="Neiman D."/>
            <person name="Pearson M."/>
            <person name="Priest M."/>
            <person name="Roberts A."/>
            <person name="Saif S."/>
            <person name="Shea T."/>
            <person name="Shenoy N."/>
            <person name="Sisk P."/>
            <person name="Stolte C."/>
            <person name="Sykes S."/>
            <person name="Wortman J."/>
            <person name="Nusbaum C."/>
            <person name="Birren B."/>
        </authorList>
    </citation>
    <scope>NUCLEOTIDE SEQUENCE [LARGE SCALE GENOMIC DNA]</scope>
    <source>
        <strain evidence="2 3">ACB7</strain>
    </source>
</reference>
<evidence type="ECO:0000313" key="2">
    <source>
        <dbReference type="EMBL" id="EHL10513.1"/>
    </source>
</evidence>